<proteinExistence type="predicted"/>
<dbReference type="GO" id="GO:0019068">
    <property type="term" value="P:virion assembly"/>
    <property type="evidence" value="ECO:0007669"/>
    <property type="project" value="InterPro"/>
</dbReference>
<keyword evidence="3" id="KW-1185">Reference proteome</keyword>
<dbReference type="RefSeq" id="WP_037239828.1">
    <property type="nucleotide sequence ID" value="NZ_JAEMUK010000012.1"/>
</dbReference>
<dbReference type="AlphaFoldDB" id="A0A8I1GEE6"/>
<accession>A0A8I1GEE6</accession>
<evidence type="ECO:0000313" key="3">
    <source>
        <dbReference type="Proteomes" id="UP000623250"/>
    </source>
</evidence>
<feature type="region of interest" description="Disordered" evidence="1">
    <location>
        <begin position="40"/>
        <end position="63"/>
    </location>
</feature>
<reference evidence="2 3" key="1">
    <citation type="submission" date="2020-12" db="EMBL/GenBank/DDBJ databases">
        <title>Revised draft genomes of Rhodomicrobium vannielii ATCC 17100 and Rhodomicrobium udaipurense JA643.</title>
        <authorList>
            <person name="Conners E.M."/>
            <person name="Davenport E.J."/>
            <person name="Bose A."/>
        </authorList>
    </citation>
    <scope>NUCLEOTIDE SEQUENCE [LARGE SCALE GENOMIC DNA]</scope>
    <source>
        <strain evidence="2 3">JA643</strain>
    </source>
</reference>
<gene>
    <name evidence="2" type="ORF">JDN41_06765</name>
</gene>
<dbReference type="Proteomes" id="UP000623250">
    <property type="component" value="Unassembled WGS sequence"/>
</dbReference>
<evidence type="ECO:0000256" key="1">
    <source>
        <dbReference type="SAM" id="MobiDB-lite"/>
    </source>
</evidence>
<protein>
    <submittedName>
        <fullName evidence="2">Phage portal protein</fullName>
    </submittedName>
</protein>
<evidence type="ECO:0000313" key="2">
    <source>
        <dbReference type="EMBL" id="MBJ7543254.1"/>
    </source>
</evidence>
<dbReference type="GO" id="GO:0005198">
    <property type="term" value="F:structural molecule activity"/>
    <property type="evidence" value="ECO:0007669"/>
    <property type="project" value="InterPro"/>
</dbReference>
<dbReference type="InterPro" id="IPR006429">
    <property type="entry name" value="Phage_lambda_portal"/>
</dbReference>
<comment type="caution">
    <text evidence="2">The sequence shown here is derived from an EMBL/GenBank/DDBJ whole genome shotgun (WGS) entry which is preliminary data.</text>
</comment>
<dbReference type="NCBIfam" id="TIGR01539">
    <property type="entry name" value="portal_lambda"/>
    <property type="match status" value="1"/>
</dbReference>
<organism evidence="2 3">
    <name type="scientific">Rhodomicrobium udaipurense</name>
    <dbReference type="NCBI Taxonomy" id="1202716"/>
    <lineage>
        <taxon>Bacteria</taxon>
        <taxon>Pseudomonadati</taxon>
        <taxon>Pseudomonadota</taxon>
        <taxon>Alphaproteobacteria</taxon>
        <taxon>Hyphomicrobiales</taxon>
        <taxon>Hyphomicrobiaceae</taxon>
        <taxon>Rhodomicrobium</taxon>
    </lineage>
</organism>
<dbReference type="Pfam" id="PF05136">
    <property type="entry name" value="Phage_portal_2"/>
    <property type="match status" value="1"/>
</dbReference>
<sequence length="504" mass="55253">MAWVDRVIGVFSPMAEARRLQARAAVSVLRNAAASRSYDGAQASRRGSWGGRQSANAAIGPNLPSLRDRARDLVRNTPMARVPDVLAAHIVGTGIVPTSRTGNRALDKRVNALFEAWQKQSIVSGEVDFYGAQAVLVRSMVEGGDALVRYLPRRADSGLPVPLQLRLMEGDQLDERKHGLLGRSAETTTVLGIEFTEDGARNGYWIRKAHPGDLCTRGNENTSVFVQARDIAHIYRPLRIGQARGVTWFAPVMLTARDLADYMEATLVKARVESCFAGFVTSADTSMPNTLGGQVKQASEPRRGPDTLELSPGMITRLEPGETMAFAQPSSSNSFEAFTLNAAMNIAAGTGITYDQFTGDLRQANYSSLRAGKIEFRALVRQLQYHLMIPKLCQPTWDRFIECAILSGALRLRKDGYPVKWIAPGFEPIDPLKDLKADVLAVRTGRMSWEEFVAEWGNDPETQLDELARINAAFDERGLILDIDPRKVAASGAAQAQPSRPSEE</sequence>
<name>A0A8I1GEE6_9HYPH</name>
<dbReference type="EMBL" id="JAEMUK010000012">
    <property type="protein sequence ID" value="MBJ7543254.1"/>
    <property type="molecule type" value="Genomic_DNA"/>
</dbReference>